<reference evidence="2" key="1">
    <citation type="journal article" date="2015" name="Sci. Rep.">
        <title>Tissue- and time-dependent transcription in Ixodes ricinus salivary glands and midguts when blood feeding on the vertebrate host.</title>
        <authorList>
            <person name="Kotsyfakis M."/>
            <person name="Schwarz A."/>
            <person name="Erhart J."/>
            <person name="Ribeiro J.M."/>
        </authorList>
    </citation>
    <scope>NUCLEOTIDE SEQUENCE</scope>
    <source>
        <tissue evidence="2">Salivary gland and midgut</tissue>
    </source>
</reference>
<feature type="non-terminal residue" evidence="2">
    <location>
        <position position="1"/>
    </location>
</feature>
<evidence type="ECO:0000313" key="2">
    <source>
        <dbReference type="EMBL" id="JAB81471.1"/>
    </source>
</evidence>
<dbReference type="EMBL" id="GANP01002997">
    <property type="protein sequence ID" value="JAB81471.1"/>
    <property type="molecule type" value="mRNA"/>
</dbReference>
<protein>
    <submittedName>
        <fullName evidence="2">Uncharacterized protein</fullName>
    </submittedName>
</protein>
<proteinExistence type="evidence at transcript level"/>
<organism evidence="2">
    <name type="scientific">Ixodes ricinus</name>
    <name type="common">Common tick</name>
    <name type="synonym">Acarus ricinus</name>
    <dbReference type="NCBI Taxonomy" id="34613"/>
    <lineage>
        <taxon>Eukaryota</taxon>
        <taxon>Metazoa</taxon>
        <taxon>Ecdysozoa</taxon>
        <taxon>Arthropoda</taxon>
        <taxon>Chelicerata</taxon>
        <taxon>Arachnida</taxon>
        <taxon>Acari</taxon>
        <taxon>Parasitiformes</taxon>
        <taxon>Ixodida</taxon>
        <taxon>Ixodoidea</taxon>
        <taxon>Ixodidae</taxon>
        <taxon>Ixodinae</taxon>
        <taxon>Ixodes</taxon>
    </lineage>
</organism>
<evidence type="ECO:0000256" key="1">
    <source>
        <dbReference type="SAM" id="MobiDB-lite"/>
    </source>
</evidence>
<feature type="compositionally biased region" description="Basic and acidic residues" evidence="1">
    <location>
        <begin position="100"/>
        <end position="116"/>
    </location>
</feature>
<feature type="region of interest" description="Disordered" evidence="1">
    <location>
        <begin position="78"/>
        <end position="116"/>
    </location>
</feature>
<name>V5IIL1_IXORI</name>
<feature type="compositionally biased region" description="Polar residues" evidence="1">
    <location>
        <begin position="79"/>
        <end position="99"/>
    </location>
</feature>
<accession>V5IIL1</accession>
<sequence length="116" mass="12889">VWCCKIKYLARRQFLCFDMSSKSSRSAHTVSSCCGVCSMVAPIVSSYHTLSKLGLWLSSGETLLLILGEINGREMAGRSATTKKLSSSHFPSSPMTNTEMKGEETRTPLKPYERLY</sequence>
<dbReference type="AlphaFoldDB" id="V5IIL1"/>